<name>A0A445DNW5_ARAHY</name>
<evidence type="ECO:0008006" key="4">
    <source>
        <dbReference type="Google" id="ProtNLM"/>
    </source>
</evidence>
<accession>A0A445DNW5</accession>
<protein>
    <recommendedName>
        <fullName evidence="4">Ribosomal protein L34Ae</fullName>
    </recommendedName>
</protein>
<reference evidence="2 3" key="1">
    <citation type="submission" date="2019-01" db="EMBL/GenBank/DDBJ databases">
        <title>Sequencing of cultivated peanut Arachis hypogaea provides insights into genome evolution and oil improvement.</title>
        <authorList>
            <person name="Chen X."/>
        </authorList>
    </citation>
    <scope>NUCLEOTIDE SEQUENCE [LARGE SCALE GENOMIC DNA]</scope>
    <source>
        <strain evidence="3">cv. Fuhuasheng</strain>
        <tissue evidence="2">Leaves</tissue>
    </source>
</reference>
<feature type="region of interest" description="Disordered" evidence="1">
    <location>
        <begin position="250"/>
        <end position="318"/>
    </location>
</feature>
<dbReference type="STRING" id="3818.A0A445DNW5"/>
<dbReference type="EMBL" id="SDMP01000003">
    <property type="protein sequence ID" value="RYR64868.1"/>
    <property type="molecule type" value="Genomic_DNA"/>
</dbReference>
<dbReference type="AlphaFoldDB" id="A0A445DNW5"/>
<evidence type="ECO:0000313" key="2">
    <source>
        <dbReference type="EMBL" id="RYR64868.1"/>
    </source>
</evidence>
<feature type="compositionally biased region" description="Acidic residues" evidence="1">
    <location>
        <begin position="279"/>
        <end position="318"/>
    </location>
</feature>
<evidence type="ECO:0000256" key="1">
    <source>
        <dbReference type="SAM" id="MobiDB-lite"/>
    </source>
</evidence>
<feature type="region of interest" description="Disordered" evidence="1">
    <location>
        <begin position="139"/>
        <end position="167"/>
    </location>
</feature>
<dbReference type="PANTHER" id="PTHR46741:SF1">
    <property type="entry name" value="DUF1666 FAMILY PROTEIN"/>
    <property type="match status" value="1"/>
</dbReference>
<keyword evidence="3" id="KW-1185">Reference proteome</keyword>
<dbReference type="Proteomes" id="UP000289738">
    <property type="component" value="Chromosome A03"/>
</dbReference>
<comment type="caution">
    <text evidence="2">The sequence shown here is derived from an EMBL/GenBank/DDBJ whole genome shotgun (WGS) entry which is preliminary data.</text>
</comment>
<dbReference type="OrthoDB" id="772197at2759"/>
<dbReference type="InterPro" id="IPR012870">
    <property type="entry name" value="DUF1666"/>
</dbReference>
<dbReference type="PANTHER" id="PTHR46741">
    <property type="entry name" value="OS09G0413600 PROTEIN"/>
    <property type="match status" value="1"/>
</dbReference>
<sequence>MLKPRETLQEWLMGAKNFAMLKKCIDSTSIVHGNMIWALASLWDFFCNHVLSSLVFMLRYIFRFEIEERKIEHAGETKKNESEDYEIDEFAEKLVNLMFPSGEEREDETECSVSVEATTFVSDVHSDKKSAETDEQCYALKEKDPETGGVCEESEGEKEGSDSAEAEAVSYVDGDVKKISESETEYSVSKVHEYGDSVTSTTTSKYEFMARRDISVFEQEPTVLTFSFREFYGDPTASALSSVDAFAREQEEEEYFQEQITSSTSDSLLDDSLQGSEETLVEDNLDEPDLEEDYDEEDDDLEWEEDDDEDEDDDDDEDDELLQQLKMEMRIAKQGGLATILEEEEEEEKQEKTESPSKAIEDLKPLKIEDKKVEYKDHILQIQKVYKSYAEKMRKLDVLNDQTMHAIGLLQLKDPPKLFIMAKSTVKGGKALVSHNLWPRKAEKQTSDPMLKFVQELHRDLELVYVGQVCLTWEILCWQHNKAKELQQHDSPWPHRYNLVAGEFQLFQVLVERFLENEPFQGPRIQNYVKNRCVVRNLLHVPAIKDDNRKDKKITKWGEEEDAIASGKLLEIIKESMQVFWEFVRADKDYENVIPKVSKKRIGNDVSDPEISDLLVDIRAQLQKKEKKLKDIVRSGSCIVRKFQKNKNEDQIQVDHEQFLAQTGLRLISRVVNMKRLRKDQLEWCSEKLNRIKFVGTKIQVEPYFLLFPC</sequence>
<gene>
    <name evidence="2" type="ORF">Ahy_A03g010895</name>
</gene>
<evidence type="ECO:0000313" key="3">
    <source>
        <dbReference type="Proteomes" id="UP000289738"/>
    </source>
</evidence>
<proteinExistence type="predicted"/>
<feature type="compositionally biased region" description="Low complexity" evidence="1">
    <location>
        <begin position="257"/>
        <end position="273"/>
    </location>
</feature>
<dbReference type="Pfam" id="PF07891">
    <property type="entry name" value="DUF1666"/>
    <property type="match status" value="1"/>
</dbReference>
<organism evidence="2 3">
    <name type="scientific">Arachis hypogaea</name>
    <name type="common">Peanut</name>
    <dbReference type="NCBI Taxonomy" id="3818"/>
    <lineage>
        <taxon>Eukaryota</taxon>
        <taxon>Viridiplantae</taxon>
        <taxon>Streptophyta</taxon>
        <taxon>Embryophyta</taxon>
        <taxon>Tracheophyta</taxon>
        <taxon>Spermatophyta</taxon>
        <taxon>Magnoliopsida</taxon>
        <taxon>eudicotyledons</taxon>
        <taxon>Gunneridae</taxon>
        <taxon>Pentapetalae</taxon>
        <taxon>rosids</taxon>
        <taxon>fabids</taxon>
        <taxon>Fabales</taxon>
        <taxon>Fabaceae</taxon>
        <taxon>Papilionoideae</taxon>
        <taxon>50 kb inversion clade</taxon>
        <taxon>dalbergioids sensu lato</taxon>
        <taxon>Dalbergieae</taxon>
        <taxon>Pterocarpus clade</taxon>
        <taxon>Arachis</taxon>
    </lineage>
</organism>
<dbReference type="Gramene" id="arahy.Tifrunner.gnm2.ann2.Ah03g525100.1">
    <property type="protein sequence ID" value="arahy.Tifrunner.gnm2.ann2.Ah03g525100.1-CDS"/>
    <property type="gene ID" value="arahy.Tifrunner.gnm2.ann2.Ah03g525100"/>
</dbReference>